<evidence type="ECO:0000256" key="3">
    <source>
        <dbReference type="ARBA" id="ARBA00022670"/>
    </source>
</evidence>
<dbReference type="InterPro" id="IPR011249">
    <property type="entry name" value="Metalloenz_LuxS/M16"/>
</dbReference>
<dbReference type="PANTHER" id="PTHR43690:SF18">
    <property type="entry name" value="INSULIN-DEGRADING ENZYME-RELATED"/>
    <property type="match status" value="1"/>
</dbReference>
<dbReference type="InterPro" id="IPR054734">
    <property type="entry name" value="PqqF-like_C_4"/>
</dbReference>
<evidence type="ECO:0000256" key="5">
    <source>
        <dbReference type="ARBA" id="ARBA00022801"/>
    </source>
</evidence>
<feature type="compositionally biased region" description="Acidic residues" evidence="9">
    <location>
        <begin position="74"/>
        <end position="104"/>
    </location>
</feature>
<proteinExistence type="inferred from homology"/>
<evidence type="ECO:0000259" key="12">
    <source>
        <dbReference type="Pfam" id="PF16187"/>
    </source>
</evidence>
<sequence>MMSLQNEVQEGPDLNPSRNPFDKKEYRHILLPNGLRALLVSDTVAMAQNKQSSSSSSSAMDDDGGDSESKQSGTEEEDEPVDNGLDEEIEDEQDEDEFDEEESEAAGGGIRSAAAAMIVGVGSMYDPPEVQGLSHFLEHLLFMGSKKYPSENAYDKYISKHGGSDNAYTESEHTVYFFDIPQEHLEGALDIFAQFFIEPLMLESSVERELNSIESEFQLVKNSDGCRLQQLMCHTCGHGLGDHPMPQFSWGNIQSLKEIPEAKNADPLAILREFYNEYYYASNMRLVVVGAYSLDALQDYVVKSFSDVPQKGTDFSFDAKYEPKIKNVGMPFTSSSLQKVYYVIPVRDRHAITITWQVPSQMKSWKSKPCDYLAHLIGHEAEGSLLAALKSRGWATAACAGVGSEGYENASSHALFMVSMTLSEEGVTHWQDIVEEVYRYVGMLRYHCDKGLPLFLFDELKAMQEMSYRYEDEPSPEDLVENLAEMMAPALDLPANKLLDALPLLYEFDPVAVADLLESYFTPANSRIDLTSTKFGRSADFEDSKPSKKIAAVDTPLTNSLFDPTGIMPLQEPFFGTQYWCQDIPNELQQKWTAISQAQLPPPESSLSLPKQNKFVPTEFQLKPLPTDIDPMDVDTPMVTEEMAQDADPDDNDESAGFPSIPPRLHPSQLPSLLCDTNVLKLWHLQDQVFKRPIAELRILIRCANAGKSPLHSACSDLLVRLVAESLNEVVYMASMCELSTSMSSTDGGFSIRVHGFDEKLMTLFGIVLDTLLSFRGEDNSTLPRGIQKDLFDLCLEINSRRYANAGMKASSLVSDVRVKCLRPDLWSSNEKLKAISSLDIPTFLKTVSEVLGNIAVEGLYHGNVNVSDAQHAQSEIIRLLEASGGAVGLARDEYREHLVTKVPSATDITLRCAAMDPEEPNQAVEVYIQVGEDNTLDRIMVDLLVEMMYEPLFDQVRTTDQFGYHVSCDSRWTDGIIGIQIRVVSASKSAEEVNARIEKFLIDFRELLSKMSRDDYFEQMIGLAKQKLEPFNSLSEQTGHFWSEIRDGRYQFQVELDEVLTLRGISQDQALEAYDKWLYPKGSGTRRRFSVNVVSVNSLISENPHLSQEMCGDFNDERINKFQEICKNQTFSQVY</sequence>
<comment type="cofactor">
    <cofactor evidence="1">
        <name>Zn(2+)</name>
        <dbReference type="ChEBI" id="CHEBI:29105"/>
    </cofactor>
</comment>
<comment type="similarity">
    <text evidence="2 8">Belongs to the peptidase M16 family.</text>
</comment>
<evidence type="ECO:0000313" key="14">
    <source>
        <dbReference type="EMBL" id="CAJ1965758.1"/>
    </source>
</evidence>
<evidence type="ECO:0000256" key="9">
    <source>
        <dbReference type="SAM" id="MobiDB-lite"/>
    </source>
</evidence>
<dbReference type="GO" id="GO:0006508">
    <property type="term" value="P:proteolysis"/>
    <property type="evidence" value="ECO:0007669"/>
    <property type="project" value="UniProtKB-KW"/>
</dbReference>
<dbReference type="InterPro" id="IPR011765">
    <property type="entry name" value="Pept_M16_N"/>
</dbReference>
<dbReference type="FunFam" id="3.30.830.10:FF:000005">
    <property type="entry name" value="nardilysin isoform X1"/>
    <property type="match status" value="1"/>
</dbReference>
<dbReference type="Pfam" id="PF05193">
    <property type="entry name" value="Peptidase_M16_C"/>
    <property type="match status" value="1"/>
</dbReference>
<evidence type="ECO:0000259" key="11">
    <source>
        <dbReference type="Pfam" id="PF05193"/>
    </source>
</evidence>
<dbReference type="Pfam" id="PF16187">
    <property type="entry name" value="Peptidase_M16_M"/>
    <property type="match status" value="1"/>
</dbReference>
<keyword evidence="5" id="KW-0378">Hydrolase</keyword>
<dbReference type="GO" id="GO:0004222">
    <property type="term" value="F:metalloendopeptidase activity"/>
    <property type="evidence" value="ECO:0007669"/>
    <property type="project" value="InterPro"/>
</dbReference>
<feature type="domain" description="Peptidase M16 middle/third" evidence="12">
    <location>
        <begin position="468"/>
        <end position="835"/>
    </location>
</feature>
<keyword evidence="6" id="KW-0862">Zinc</keyword>
<evidence type="ECO:0000256" key="4">
    <source>
        <dbReference type="ARBA" id="ARBA00022723"/>
    </source>
</evidence>
<evidence type="ECO:0008006" key="16">
    <source>
        <dbReference type="Google" id="ProtNLM"/>
    </source>
</evidence>
<dbReference type="PROSITE" id="PS00143">
    <property type="entry name" value="INSULINASE"/>
    <property type="match status" value="1"/>
</dbReference>
<dbReference type="Proteomes" id="UP001295423">
    <property type="component" value="Unassembled WGS sequence"/>
</dbReference>
<keyword evidence="4" id="KW-0479">Metal-binding</keyword>
<protein>
    <recommendedName>
        <fullName evidence="16">Insulysin</fullName>
    </recommendedName>
</protein>
<dbReference type="EMBL" id="CAKOGP040002225">
    <property type="protein sequence ID" value="CAJ1965758.1"/>
    <property type="molecule type" value="Genomic_DNA"/>
</dbReference>
<evidence type="ECO:0000256" key="1">
    <source>
        <dbReference type="ARBA" id="ARBA00001947"/>
    </source>
</evidence>
<evidence type="ECO:0000256" key="7">
    <source>
        <dbReference type="ARBA" id="ARBA00023049"/>
    </source>
</evidence>
<accession>A0AAD2G7N0</accession>
<reference evidence="14" key="1">
    <citation type="submission" date="2023-08" db="EMBL/GenBank/DDBJ databases">
        <authorList>
            <person name="Audoor S."/>
            <person name="Bilcke G."/>
        </authorList>
    </citation>
    <scope>NUCLEOTIDE SEQUENCE</scope>
</reference>
<dbReference type="GO" id="GO:0005737">
    <property type="term" value="C:cytoplasm"/>
    <property type="evidence" value="ECO:0007669"/>
    <property type="project" value="UniProtKB-ARBA"/>
</dbReference>
<evidence type="ECO:0000256" key="2">
    <source>
        <dbReference type="ARBA" id="ARBA00007261"/>
    </source>
</evidence>
<name>A0AAD2G7N0_9STRA</name>
<keyword evidence="3" id="KW-0645">Protease</keyword>
<dbReference type="AlphaFoldDB" id="A0AAD2G7N0"/>
<dbReference type="InterPro" id="IPR001431">
    <property type="entry name" value="Pept_M16_Zn_BS"/>
</dbReference>
<evidence type="ECO:0000256" key="8">
    <source>
        <dbReference type="RuleBase" id="RU004447"/>
    </source>
</evidence>
<feature type="region of interest" description="Disordered" evidence="9">
    <location>
        <begin position="47"/>
        <end position="110"/>
    </location>
</feature>
<evidence type="ECO:0000259" key="10">
    <source>
        <dbReference type="Pfam" id="PF00675"/>
    </source>
</evidence>
<evidence type="ECO:0000259" key="13">
    <source>
        <dbReference type="Pfam" id="PF22456"/>
    </source>
</evidence>
<gene>
    <name evidence="14" type="ORF">CYCCA115_LOCUS21350</name>
</gene>
<dbReference type="SUPFAM" id="SSF63411">
    <property type="entry name" value="LuxS/MPP-like metallohydrolase"/>
    <property type="match status" value="4"/>
</dbReference>
<organism evidence="14 15">
    <name type="scientific">Cylindrotheca closterium</name>
    <dbReference type="NCBI Taxonomy" id="2856"/>
    <lineage>
        <taxon>Eukaryota</taxon>
        <taxon>Sar</taxon>
        <taxon>Stramenopiles</taxon>
        <taxon>Ochrophyta</taxon>
        <taxon>Bacillariophyta</taxon>
        <taxon>Bacillariophyceae</taxon>
        <taxon>Bacillariophycidae</taxon>
        <taxon>Bacillariales</taxon>
        <taxon>Bacillariaceae</taxon>
        <taxon>Cylindrotheca</taxon>
    </lineage>
</organism>
<dbReference type="InterPro" id="IPR032632">
    <property type="entry name" value="Peptidase_M16_M"/>
</dbReference>
<feature type="domain" description="Coenzyme PQQ synthesis protein F-like C-terminal lobe" evidence="13">
    <location>
        <begin position="944"/>
        <end position="1043"/>
    </location>
</feature>
<feature type="domain" description="Peptidase M16 C-terminal" evidence="11">
    <location>
        <begin position="271"/>
        <end position="447"/>
    </location>
</feature>
<dbReference type="InterPro" id="IPR007863">
    <property type="entry name" value="Peptidase_M16_C"/>
</dbReference>
<keyword evidence="15" id="KW-1185">Reference proteome</keyword>
<evidence type="ECO:0000313" key="15">
    <source>
        <dbReference type="Proteomes" id="UP001295423"/>
    </source>
</evidence>
<comment type="caution">
    <text evidence="14">The sequence shown here is derived from an EMBL/GenBank/DDBJ whole genome shotgun (WGS) entry which is preliminary data.</text>
</comment>
<dbReference type="Gene3D" id="3.30.830.10">
    <property type="entry name" value="Metalloenzyme, LuxS/M16 peptidase-like"/>
    <property type="match status" value="4"/>
</dbReference>
<dbReference type="PANTHER" id="PTHR43690">
    <property type="entry name" value="NARDILYSIN"/>
    <property type="match status" value="1"/>
</dbReference>
<dbReference type="InterPro" id="IPR050626">
    <property type="entry name" value="Peptidase_M16"/>
</dbReference>
<dbReference type="GO" id="GO:0046872">
    <property type="term" value="F:metal ion binding"/>
    <property type="evidence" value="ECO:0007669"/>
    <property type="project" value="UniProtKB-KW"/>
</dbReference>
<dbReference type="Pfam" id="PF00675">
    <property type="entry name" value="Peptidase_M16"/>
    <property type="match status" value="1"/>
</dbReference>
<dbReference type="Pfam" id="PF22456">
    <property type="entry name" value="PqqF-like_C_4"/>
    <property type="match status" value="1"/>
</dbReference>
<feature type="region of interest" description="Disordered" evidence="9">
    <location>
        <begin position="1"/>
        <end position="21"/>
    </location>
</feature>
<dbReference type="FunFam" id="3.30.830.10:FF:000012">
    <property type="entry name" value="Protease 3"/>
    <property type="match status" value="1"/>
</dbReference>
<keyword evidence="7" id="KW-0482">Metalloprotease</keyword>
<feature type="domain" description="Peptidase M16 N-terminal" evidence="10">
    <location>
        <begin position="112"/>
        <end position="224"/>
    </location>
</feature>
<evidence type="ECO:0000256" key="6">
    <source>
        <dbReference type="ARBA" id="ARBA00022833"/>
    </source>
</evidence>